<feature type="region of interest" description="Disordered" evidence="5">
    <location>
        <begin position="260"/>
        <end position="301"/>
    </location>
</feature>
<evidence type="ECO:0000256" key="3">
    <source>
        <dbReference type="ARBA" id="ARBA00022552"/>
    </source>
</evidence>
<feature type="compositionally biased region" description="Basic and acidic residues" evidence="5">
    <location>
        <begin position="433"/>
        <end position="443"/>
    </location>
</feature>
<dbReference type="InterPro" id="IPR010301">
    <property type="entry name" value="RRP1"/>
</dbReference>
<dbReference type="AlphaFoldDB" id="A0A212F5V1"/>
<feature type="compositionally biased region" description="Basic and acidic residues" evidence="5">
    <location>
        <begin position="522"/>
        <end position="575"/>
    </location>
</feature>
<evidence type="ECO:0000313" key="7">
    <source>
        <dbReference type="Proteomes" id="UP000007151"/>
    </source>
</evidence>
<feature type="compositionally biased region" description="Basic residues" evidence="5">
    <location>
        <begin position="488"/>
        <end position="500"/>
    </location>
</feature>
<comment type="similarity">
    <text evidence="2">Belongs to the RRP1 family.</text>
</comment>
<reference evidence="6 7" key="1">
    <citation type="journal article" date="2011" name="Cell">
        <title>The monarch butterfly genome yields insights into long-distance migration.</title>
        <authorList>
            <person name="Zhan S."/>
            <person name="Merlin C."/>
            <person name="Boore J.L."/>
            <person name="Reppert S.M."/>
        </authorList>
    </citation>
    <scope>NUCLEOTIDE SEQUENCE [LARGE SCALE GENOMIC DNA]</scope>
    <source>
        <strain evidence="6">F-2</strain>
    </source>
</reference>
<comment type="subcellular location">
    <subcellularLocation>
        <location evidence="1">Nucleus</location>
    </subcellularLocation>
</comment>
<dbReference type="Proteomes" id="UP000007151">
    <property type="component" value="Unassembled WGS sequence"/>
</dbReference>
<dbReference type="eggNOG" id="KOG3911">
    <property type="taxonomic scope" value="Eukaryota"/>
</dbReference>
<dbReference type="PANTHER" id="PTHR13026:SF0">
    <property type="entry name" value="RIBOSOMAL RNA PROCESSING 1B"/>
    <property type="match status" value="1"/>
</dbReference>
<dbReference type="GO" id="GO:0006364">
    <property type="term" value="P:rRNA processing"/>
    <property type="evidence" value="ECO:0007669"/>
    <property type="project" value="UniProtKB-KW"/>
</dbReference>
<feature type="region of interest" description="Disordered" evidence="5">
    <location>
        <begin position="619"/>
        <end position="652"/>
    </location>
</feature>
<protein>
    <submittedName>
        <fullName evidence="6">Ribosomal RNA processing protein 1</fullName>
    </submittedName>
</protein>
<keyword evidence="4" id="KW-0539">Nucleus</keyword>
<dbReference type="Pfam" id="PF05997">
    <property type="entry name" value="Nop52"/>
    <property type="match status" value="1"/>
</dbReference>
<name>A0A212F5V1_DANPL</name>
<keyword evidence="3" id="KW-0698">rRNA processing</keyword>
<gene>
    <name evidence="6" type="ORF">KGM_203454</name>
</gene>
<dbReference type="InParanoid" id="A0A212F5V1"/>
<dbReference type="KEGG" id="dpl:KGM_203454"/>
<accession>A0A212F5V1</accession>
<evidence type="ECO:0000256" key="5">
    <source>
        <dbReference type="SAM" id="MobiDB-lite"/>
    </source>
</evidence>
<feature type="compositionally biased region" description="Acidic residues" evidence="5">
    <location>
        <begin position="270"/>
        <end position="290"/>
    </location>
</feature>
<evidence type="ECO:0000256" key="1">
    <source>
        <dbReference type="ARBA" id="ARBA00004123"/>
    </source>
</evidence>
<dbReference type="PANTHER" id="PTHR13026">
    <property type="entry name" value="NNP-1 PROTEIN NOVEL NUCLEAR PROTEIN 1 NOP52"/>
    <property type="match status" value="1"/>
</dbReference>
<feature type="region of interest" description="Disordered" evidence="5">
    <location>
        <begin position="416"/>
        <end position="597"/>
    </location>
</feature>
<feature type="compositionally biased region" description="Basic residues" evidence="5">
    <location>
        <begin position="444"/>
        <end position="454"/>
    </location>
</feature>
<keyword evidence="7" id="KW-1185">Reference proteome</keyword>
<evidence type="ECO:0000313" key="6">
    <source>
        <dbReference type="EMBL" id="OWR49104.1"/>
    </source>
</evidence>
<sequence length="663" mass="75934">MKRLEKKKVKNPKHKKKSIIKPKKEKVLVVAQEFKFARLLSGNEKKTRDRVLKTLKKWLLNCFEKGYEFKEDDFIRVWKGLFYAVWMSDKPLVQILDLFPVEQIHHAILMMKAGFRVLATEWYGLDQHRMDKFLMLVRRYLRGGWRCLRRADWSLDSCHRFVDMLTGQDGLFAVKTPSFARNSLSLMLHVIDCYLEELSKVSEGSIPLASMACLLQPFTLHVRCDTPLSVPARRLLTQLITQTDLGLEYEQKARAWKKMGCPPGGPDALELVEDEDDEEHEDDEQEEVLEDGPGPLDPRAGRVSVLLTPLPVPGAELADQLRGAATSHRAKRRAEICAERFLALSSSEYPLKVPEADIPEEVPKGVSPGKAAKSLVRLERSLGATKDELALKAMSKKHRKKLLAKARAGLSIVEEVTTGSRDGEWQVEEAEDTEHTKDEDKENLKKKKNRKRKMKNDQEDGNKKRRVTGDDVIETSESNHKNSITEIKKKKRDKAKIKTKKNNERKVSGGDGSKAVISIKPINKENNTKTQKDRIENKERAESVASDERKNEKMSKDKEKKQENKRNEKDSERVTPSKVKNYQKATQAKKDSPKKVVTFDTPKKVKFVLKKNSMQLPGEYYRSVQRSPDIPYDGTRQPAKTNLKPSTPSPINPFFKKYKLKIK</sequence>
<proteinExistence type="inferred from homology"/>
<dbReference type="STRING" id="278856.A0A212F5V1"/>
<dbReference type="GO" id="GO:0030688">
    <property type="term" value="C:preribosome, small subunit precursor"/>
    <property type="evidence" value="ECO:0007669"/>
    <property type="project" value="InterPro"/>
</dbReference>
<comment type="caution">
    <text evidence="6">The sequence shown here is derived from an EMBL/GenBank/DDBJ whole genome shotgun (WGS) entry which is preliminary data.</text>
</comment>
<organism evidence="6 7">
    <name type="scientific">Danaus plexippus plexippus</name>
    <dbReference type="NCBI Taxonomy" id="278856"/>
    <lineage>
        <taxon>Eukaryota</taxon>
        <taxon>Metazoa</taxon>
        <taxon>Ecdysozoa</taxon>
        <taxon>Arthropoda</taxon>
        <taxon>Hexapoda</taxon>
        <taxon>Insecta</taxon>
        <taxon>Pterygota</taxon>
        <taxon>Neoptera</taxon>
        <taxon>Endopterygota</taxon>
        <taxon>Lepidoptera</taxon>
        <taxon>Glossata</taxon>
        <taxon>Ditrysia</taxon>
        <taxon>Papilionoidea</taxon>
        <taxon>Nymphalidae</taxon>
        <taxon>Danainae</taxon>
        <taxon>Danaini</taxon>
        <taxon>Danaina</taxon>
        <taxon>Danaus</taxon>
        <taxon>Danaus</taxon>
    </lineage>
</organism>
<dbReference type="GO" id="GO:0005634">
    <property type="term" value="C:nucleus"/>
    <property type="evidence" value="ECO:0007669"/>
    <property type="project" value="UniProtKB-SubCell"/>
</dbReference>
<dbReference type="FunCoup" id="A0A212F5V1">
    <property type="interactions" value="697"/>
</dbReference>
<evidence type="ECO:0000256" key="2">
    <source>
        <dbReference type="ARBA" id="ARBA00006374"/>
    </source>
</evidence>
<dbReference type="EMBL" id="AGBW02010130">
    <property type="protein sequence ID" value="OWR49104.1"/>
    <property type="molecule type" value="Genomic_DNA"/>
</dbReference>
<evidence type="ECO:0000256" key="4">
    <source>
        <dbReference type="ARBA" id="ARBA00023242"/>
    </source>
</evidence>